<evidence type="ECO:0000256" key="2">
    <source>
        <dbReference type="SAM" id="MobiDB-lite"/>
    </source>
</evidence>
<evidence type="ECO:0000256" key="1">
    <source>
        <dbReference type="SAM" id="Coils"/>
    </source>
</evidence>
<keyword evidence="4" id="KW-1185">Reference proteome</keyword>
<reference evidence="3 4" key="1">
    <citation type="submission" date="2014-09" db="EMBL/GenBank/DDBJ databases">
        <authorList>
            <person name="Magalhaes I.L.F."/>
            <person name="Oliveira U."/>
            <person name="Santos F.R."/>
            <person name="Vidigal T.H.D.A."/>
            <person name="Brescovit A.D."/>
            <person name="Santos A.J."/>
        </authorList>
    </citation>
    <scope>NUCLEOTIDE SEQUENCE [LARGE SCALE GENOMIC DNA]</scope>
</reference>
<feature type="compositionally biased region" description="Acidic residues" evidence="2">
    <location>
        <begin position="103"/>
        <end position="118"/>
    </location>
</feature>
<feature type="region of interest" description="Disordered" evidence="2">
    <location>
        <begin position="523"/>
        <end position="573"/>
    </location>
</feature>
<dbReference type="OrthoDB" id="3366916at2759"/>
<feature type="compositionally biased region" description="Polar residues" evidence="2">
    <location>
        <begin position="524"/>
        <end position="536"/>
    </location>
</feature>
<feature type="coiled-coil region" evidence="1">
    <location>
        <begin position="715"/>
        <end position="756"/>
    </location>
</feature>
<dbReference type="Proteomes" id="UP000054845">
    <property type="component" value="Unassembled WGS sequence"/>
</dbReference>
<evidence type="ECO:0000313" key="3">
    <source>
        <dbReference type="EMBL" id="CEH12969.1"/>
    </source>
</evidence>
<dbReference type="EMBL" id="CCYA01000192">
    <property type="protein sequence ID" value="CEH12969.1"/>
    <property type="molecule type" value="Genomic_DNA"/>
</dbReference>
<feature type="coiled-coil region" evidence="1">
    <location>
        <begin position="377"/>
        <end position="433"/>
    </location>
</feature>
<dbReference type="AlphaFoldDB" id="A0A0P1BBY3"/>
<feature type="compositionally biased region" description="Basic and acidic residues" evidence="2">
    <location>
        <begin position="308"/>
        <end position="318"/>
    </location>
</feature>
<sequence>MARGVSQRAVGGGGGSRRVLKSGSRGGNRGANSSAGNREATGGRSPTSSVKGRSRASSTAAKRSTRPSSPGNLDAEAASPPDPGLLSPSESGKMLSTSSSSDDTSEHDDDFEDAEGGETQEISLGDELAGEDFQQDHGTPSDAPKPRNSGSVEETDGEAVDLGTPVLPKRQIHKVPSSSQFVAVDLPLPALHHADTSTTKDPSPELSIIPPAPAAEFRSQSVLSDNSDASASAAGGANSATAGQKTARRFWERLRAGSSSEPNQAPKPPSSNDGASEAGSRSATPDPGPRPTLPARSGASAPVQQPAERQRLPRFQVDEAKLAEDVMRFADARDTLHNERNPERLRELGNRLEEGWREKLSETAVMREKLEQAQLSIYDVEDENKNLRLSLKGLSEQIASLESAFHTFQLSTIEQMRKEKELFEEERREELEISRYEVAQGKRELAESKAINAQLRLVVLSGLRNATGLGSELAHLDPNAKTGLESRLRAIERGEHGSLAAALGSPPPSATLNTPMRALLSHDGASQAQTEGSHGESSAADESEKSGAATSTDRTSFEEGDTLEASVGANGQDGEIDETSLLFDLPISPTTSRPVTMLFNEPVHIAKLNHLLGLTPAQSGVQEPIAEADEGQTITISESAGAGGASSAPAAVRSLLSPGSSPGTARSATIFAGHSVPASAAVPHTPHAPPALAAQLTGAKMLADEEHQRAVKEENETLRIQLKNSLTALRAFEQEADELRHRLKQTEAAVEGLFNSH</sequence>
<feature type="compositionally biased region" description="Low complexity" evidence="2">
    <location>
        <begin position="55"/>
        <end position="69"/>
    </location>
</feature>
<accession>A0A0P1BBY3</accession>
<keyword evidence="1" id="KW-0175">Coiled coil</keyword>
<proteinExistence type="predicted"/>
<evidence type="ECO:0000313" key="4">
    <source>
        <dbReference type="Proteomes" id="UP000054845"/>
    </source>
</evidence>
<feature type="compositionally biased region" description="Polar residues" evidence="2">
    <location>
        <begin position="270"/>
        <end position="283"/>
    </location>
</feature>
<name>A0A0P1BBY3_9BASI</name>
<protein>
    <submittedName>
        <fullName evidence="3">Uncharacterized protein</fullName>
    </submittedName>
</protein>
<feature type="region of interest" description="Disordered" evidence="2">
    <location>
        <begin position="1"/>
        <end position="172"/>
    </location>
</feature>
<dbReference type="STRING" id="401625.A0A0P1BBY3"/>
<organism evidence="3 4">
    <name type="scientific">Ceraceosorus bombacis</name>
    <dbReference type="NCBI Taxonomy" id="401625"/>
    <lineage>
        <taxon>Eukaryota</taxon>
        <taxon>Fungi</taxon>
        <taxon>Dikarya</taxon>
        <taxon>Basidiomycota</taxon>
        <taxon>Ustilaginomycotina</taxon>
        <taxon>Exobasidiomycetes</taxon>
        <taxon>Ceraceosorales</taxon>
        <taxon>Ceraceosoraceae</taxon>
        <taxon>Ceraceosorus</taxon>
    </lineage>
</organism>
<feature type="region of interest" description="Disordered" evidence="2">
    <location>
        <begin position="193"/>
        <end position="318"/>
    </location>
</feature>
<feature type="compositionally biased region" description="Low complexity" evidence="2">
    <location>
        <begin position="224"/>
        <end position="240"/>
    </location>
</feature>